<feature type="region of interest" description="Disordered" evidence="1">
    <location>
        <begin position="25"/>
        <end position="119"/>
    </location>
</feature>
<organism evidence="3 4">
    <name type="scientific">Streptomyces sanyensis</name>
    <dbReference type="NCBI Taxonomy" id="568869"/>
    <lineage>
        <taxon>Bacteria</taxon>
        <taxon>Bacillati</taxon>
        <taxon>Actinomycetota</taxon>
        <taxon>Actinomycetes</taxon>
        <taxon>Kitasatosporales</taxon>
        <taxon>Streptomycetaceae</taxon>
        <taxon>Streptomyces</taxon>
    </lineage>
</organism>
<keyword evidence="4" id="KW-1185">Reference proteome</keyword>
<feature type="signal peptide" evidence="2">
    <location>
        <begin position="1"/>
        <end position="20"/>
    </location>
</feature>
<evidence type="ECO:0000256" key="2">
    <source>
        <dbReference type="SAM" id="SignalP"/>
    </source>
</evidence>
<sequence length="158" mass="15932">MQRTRTTARALVGLAVLATAGCVTVEAPRNPGPTAPVATTGVPPGPSVEPLTLQGPAREALEAALPDPVPSPPPPPRKAPPAAPSGPPEPPPVREPGPVRPHTPRPPAPPEPTAVDLGRLAEGGAAEVCALGREYGGWLPDSPQAHICGRVYGQGGAR</sequence>
<dbReference type="RefSeq" id="WP_345614957.1">
    <property type="nucleotide sequence ID" value="NZ_BAABJV010000012.1"/>
</dbReference>
<evidence type="ECO:0000313" key="4">
    <source>
        <dbReference type="Proteomes" id="UP001501147"/>
    </source>
</evidence>
<dbReference type="PROSITE" id="PS51257">
    <property type="entry name" value="PROKAR_LIPOPROTEIN"/>
    <property type="match status" value="1"/>
</dbReference>
<accession>A0ABP9AVP7</accession>
<evidence type="ECO:0000313" key="3">
    <source>
        <dbReference type="EMBL" id="GAA4786573.1"/>
    </source>
</evidence>
<proteinExistence type="predicted"/>
<gene>
    <name evidence="3" type="ORF">GCM10023329_41780</name>
</gene>
<keyword evidence="2" id="KW-0732">Signal</keyword>
<comment type="caution">
    <text evidence="3">The sequence shown here is derived from an EMBL/GenBank/DDBJ whole genome shotgun (WGS) entry which is preliminary data.</text>
</comment>
<evidence type="ECO:0008006" key="5">
    <source>
        <dbReference type="Google" id="ProtNLM"/>
    </source>
</evidence>
<name>A0ABP9AVP7_9ACTN</name>
<feature type="chain" id="PRO_5047162477" description="Lipoprotein" evidence="2">
    <location>
        <begin position="21"/>
        <end position="158"/>
    </location>
</feature>
<reference evidence="4" key="1">
    <citation type="journal article" date="2019" name="Int. J. Syst. Evol. Microbiol.">
        <title>The Global Catalogue of Microorganisms (GCM) 10K type strain sequencing project: providing services to taxonomists for standard genome sequencing and annotation.</title>
        <authorList>
            <consortium name="The Broad Institute Genomics Platform"/>
            <consortium name="The Broad Institute Genome Sequencing Center for Infectious Disease"/>
            <person name="Wu L."/>
            <person name="Ma J."/>
        </authorList>
    </citation>
    <scope>NUCLEOTIDE SEQUENCE [LARGE SCALE GENOMIC DNA]</scope>
    <source>
        <strain evidence="4">JCM 18324</strain>
    </source>
</reference>
<dbReference type="EMBL" id="BAABJV010000012">
    <property type="protein sequence ID" value="GAA4786573.1"/>
    <property type="molecule type" value="Genomic_DNA"/>
</dbReference>
<feature type="compositionally biased region" description="Pro residues" evidence="1">
    <location>
        <begin position="67"/>
        <end position="112"/>
    </location>
</feature>
<dbReference type="Proteomes" id="UP001501147">
    <property type="component" value="Unassembled WGS sequence"/>
</dbReference>
<evidence type="ECO:0000256" key="1">
    <source>
        <dbReference type="SAM" id="MobiDB-lite"/>
    </source>
</evidence>
<protein>
    <recommendedName>
        <fullName evidence="5">Lipoprotein</fullName>
    </recommendedName>
</protein>